<keyword evidence="10" id="KW-0175">Coiled coil</keyword>
<dbReference type="EMBL" id="PZFQ01000012">
    <property type="protein sequence ID" value="PTI76256.1"/>
    <property type="molecule type" value="Genomic_DNA"/>
</dbReference>
<accession>A0A9Q6MV27</accession>
<keyword evidence="7 9" id="KW-0675">Receptor</keyword>
<feature type="binding site" evidence="9">
    <location>
        <begin position="180"/>
        <end position="187"/>
    </location>
    <ligand>
        <name>GTP</name>
        <dbReference type="ChEBI" id="CHEBI:37565"/>
    </ligand>
</feature>
<keyword evidence="2 9" id="KW-0963">Cytoplasm</keyword>
<dbReference type="Gene3D" id="1.20.120.140">
    <property type="entry name" value="Signal recognition particle SRP54, nucleotide-binding domain"/>
    <property type="match status" value="1"/>
</dbReference>
<evidence type="ECO:0000256" key="9">
    <source>
        <dbReference type="HAMAP-Rule" id="MF_00920"/>
    </source>
</evidence>
<evidence type="ECO:0000256" key="7">
    <source>
        <dbReference type="ARBA" id="ARBA00023170"/>
    </source>
</evidence>
<dbReference type="NCBIfam" id="TIGR00064">
    <property type="entry name" value="ftsY"/>
    <property type="match status" value="1"/>
</dbReference>
<dbReference type="SUPFAM" id="SSF52540">
    <property type="entry name" value="P-loop containing nucleoside triphosphate hydrolases"/>
    <property type="match status" value="1"/>
</dbReference>
<dbReference type="PANTHER" id="PTHR43134">
    <property type="entry name" value="SIGNAL RECOGNITION PARTICLE RECEPTOR SUBUNIT ALPHA"/>
    <property type="match status" value="1"/>
</dbReference>
<dbReference type="Proteomes" id="UP000241960">
    <property type="component" value="Unassembled WGS sequence"/>
</dbReference>
<sequence length="405" mass="45355">MSFFKRLKNKFSGSDENQQQDEQLERLETEQNSDEDKDKPSKKPKKLKEADFDEDGLISIEDFEEIEAQQLGAKFKAGLEKSRENFQEQLNNLIARYRKVDEDFFEALEEMLITADVGFNTVMQLVEELREEAQRRNISETEDLREVIVEKIVEIYHQDEENSEVMDLEDGRLNVILMVGVNGVGKTTTIGKLAHRYKSEGKKVMLAAGDTFRAGAIEQLKVWGERVGVEVMSQSEGSDPAAVMYDAINAAKSKEVDILICDTAGRLQNKSNLMNELEKVKRVIGRAVPEAPHEVLLCLDATTGQNALSQAKSFKEVTNVTGIVLTKLDGTAKGGIVLAIRNELHIPVKYVGLGEKLDDLQPFNPESYVYGLFADMIEQNVDEADEIAAPKSEDDDLEGNSNESK</sequence>
<comment type="catalytic activity">
    <reaction evidence="8 9">
        <text>GTP + H2O = GDP + phosphate + H(+)</text>
        <dbReference type="Rhea" id="RHEA:19669"/>
        <dbReference type="ChEBI" id="CHEBI:15377"/>
        <dbReference type="ChEBI" id="CHEBI:15378"/>
        <dbReference type="ChEBI" id="CHEBI:37565"/>
        <dbReference type="ChEBI" id="CHEBI:43474"/>
        <dbReference type="ChEBI" id="CHEBI:58189"/>
        <dbReference type="EC" id="3.6.5.4"/>
    </reaction>
</comment>
<dbReference type="SMART" id="SM00962">
    <property type="entry name" value="SRP54"/>
    <property type="match status" value="1"/>
</dbReference>
<dbReference type="InterPro" id="IPR027417">
    <property type="entry name" value="P-loop_NTPase"/>
</dbReference>
<keyword evidence="3 9" id="KW-0547">Nucleotide-binding</keyword>
<keyword evidence="4 9" id="KW-0378">Hydrolase</keyword>
<evidence type="ECO:0000259" key="12">
    <source>
        <dbReference type="PROSITE" id="PS00300"/>
    </source>
</evidence>
<feature type="compositionally biased region" description="Basic and acidic residues" evidence="11">
    <location>
        <begin position="23"/>
        <end position="41"/>
    </location>
</feature>
<dbReference type="InterPro" id="IPR013822">
    <property type="entry name" value="Signal_recog_particl_SRP54_hlx"/>
</dbReference>
<dbReference type="InterPro" id="IPR004390">
    <property type="entry name" value="SR_rcpt_FtsY"/>
</dbReference>
<dbReference type="FunFam" id="1.20.120.140:FF:000002">
    <property type="entry name" value="Signal recognition particle receptor FtsY"/>
    <property type="match status" value="1"/>
</dbReference>
<feature type="coiled-coil region" evidence="10">
    <location>
        <begin position="76"/>
        <end position="103"/>
    </location>
</feature>
<evidence type="ECO:0000313" key="14">
    <source>
        <dbReference type="Proteomes" id="UP000241960"/>
    </source>
</evidence>
<dbReference type="InterPro" id="IPR003593">
    <property type="entry name" value="AAA+_ATPase"/>
</dbReference>
<comment type="subunit">
    <text evidence="9">Part of the signal recognition particle protein translocation system, which is composed of SRP and FtsY.</text>
</comment>
<keyword evidence="6 9" id="KW-0472">Membrane</keyword>
<feature type="region of interest" description="Disordered" evidence="11">
    <location>
        <begin position="383"/>
        <end position="405"/>
    </location>
</feature>
<dbReference type="Gene3D" id="3.40.50.300">
    <property type="entry name" value="P-loop containing nucleotide triphosphate hydrolases"/>
    <property type="match status" value="1"/>
</dbReference>
<dbReference type="HAMAP" id="MF_00920">
    <property type="entry name" value="FtsY"/>
    <property type="match status" value="1"/>
</dbReference>
<comment type="subcellular location">
    <subcellularLocation>
        <location evidence="9">Cell membrane</location>
        <topology evidence="9">Peripheral membrane protein</topology>
        <orientation evidence="9">Cytoplasmic side</orientation>
    </subcellularLocation>
    <subcellularLocation>
        <location evidence="9">Cytoplasm</location>
    </subcellularLocation>
</comment>
<dbReference type="InterPro" id="IPR000897">
    <property type="entry name" value="SRP54_GTPase_dom"/>
</dbReference>
<organism evidence="13 14">
    <name type="scientific">Staphylococcus succinus</name>
    <dbReference type="NCBI Taxonomy" id="61015"/>
    <lineage>
        <taxon>Bacteria</taxon>
        <taxon>Bacillati</taxon>
        <taxon>Bacillota</taxon>
        <taxon>Bacilli</taxon>
        <taxon>Bacillales</taxon>
        <taxon>Staphylococcaceae</taxon>
        <taxon>Staphylococcus</taxon>
    </lineage>
</organism>
<evidence type="ECO:0000256" key="5">
    <source>
        <dbReference type="ARBA" id="ARBA00023134"/>
    </source>
</evidence>
<feature type="binding site" evidence="9">
    <location>
        <begin position="262"/>
        <end position="266"/>
    </location>
    <ligand>
        <name>GTP</name>
        <dbReference type="ChEBI" id="CHEBI:37565"/>
    </ligand>
</feature>
<dbReference type="GO" id="GO:0005737">
    <property type="term" value="C:cytoplasm"/>
    <property type="evidence" value="ECO:0007669"/>
    <property type="project" value="UniProtKB-SubCell"/>
</dbReference>
<dbReference type="GO" id="GO:0005047">
    <property type="term" value="F:signal recognition particle binding"/>
    <property type="evidence" value="ECO:0007669"/>
    <property type="project" value="TreeGrafter"/>
</dbReference>
<dbReference type="PROSITE" id="PS00018">
    <property type="entry name" value="EF_HAND_1"/>
    <property type="match status" value="1"/>
</dbReference>
<keyword evidence="5 9" id="KW-0342">GTP-binding</keyword>
<dbReference type="InterPro" id="IPR018247">
    <property type="entry name" value="EF_Hand_1_Ca_BS"/>
</dbReference>
<comment type="similarity">
    <text evidence="9">Belongs to the GTP-binding SRP family. FtsY subfamily.</text>
</comment>
<comment type="function">
    <text evidence="9">Involved in targeting and insertion of nascent membrane proteins into the cytoplasmic membrane. Acts as a receptor for the complex formed by the signal recognition particle (SRP) and the ribosome-nascent chain (RNC).</text>
</comment>
<name>A0A9Q6MV27_9STAP</name>
<dbReference type="Pfam" id="PF02881">
    <property type="entry name" value="SRP54_N"/>
    <property type="match status" value="1"/>
</dbReference>
<gene>
    <name evidence="9" type="primary">ftsY</name>
    <name evidence="13" type="ORF">BU058_04970</name>
</gene>
<feature type="region of interest" description="Disordered" evidence="11">
    <location>
        <begin position="1"/>
        <end position="50"/>
    </location>
</feature>
<protein>
    <recommendedName>
        <fullName evidence="9">Signal recognition particle receptor FtsY</fullName>
        <shortName evidence="9">SRP receptor</shortName>
        <ecNumber evidence="9">3.6.5.4</ecNumber>
    </recommendedName>
</protein>
<dbReference type="SUPFAM" id="SSF47364">
    <property type="entry name" value="Domain of the SRP/SRP receptor G-proteins"/>
    <property type="match status" value="1"/>
</dbReference>
<dbReference type="SMART" id="SM00382">
    <property type="entry name" value="AAA"/>
    <property type="match status" value="1"/>
</dbReference>
<evidence type="ECO:0000256" key="8">
    <source>
        <dbReference type="ARBA" id="ARBA00048027"/>
    </source>
</evidence>
<evidence type="ECO:0000313" key="13">
    <source>
        <dbReference type="EMBL" id="PTI76256.1"/>
    </source>
</evidence>
<evidence type="ECO:0000256" key="3">
    <source>
        <dbReference type="ARBA" id="ARBA00022741"/>
    </source>
</evidence>
<dbReference type="PANTHER" id="PTHR43134:SF1">
    <property type="entry name" value="SIGNAL RECOGNITION PARTICLE RECEPTOR SUBUNIT ALPHA"/>
    <property type="match status" value="1"/>
</dbReference>
<evidence type="ECO:0000256" key="11">
    <source>
        <dbReference type="SAM" id="MobiDB-lite"/>
    </source>
</evidence>
<dbReference type="CDD" id="cd17874">
    <property type="entry name" value="FtsY"/>
    <property type="match status" value="1"/>
</dbReference>
<evidence type="ECO:0000256" key="4">
    <source>
        <dbReference type="ARBA" id="ARBA00022801"/>
    </source>
</evidence>
<dbReference type="InterPro" id="IPR036225">
    <property type="entry name" value="SRP/SRP_N"/>
</dbReference>
<comment type="caution">
    <text evidence="13">The sequence shown here is derived from an EMBL/GenBank/DDBJ whole genome shotgun (WGS) entry which is preliminary data.</text>
</comment>
<dbReference type="Pfam" id="PF00448">
    <property type="entry name" value="SRP54"/>
    <property type="match status" value="1"/>
</dbReference>
<dbReference type="PROSITE" id="PS00300">
    <property type="entry name" value="SRP54"/>
    <property type="match status" value="1"/>
</dbReference>
<feature type="domain" description="SRP54-type proteins GTP-binding" evidence="12">
    <location>
        <begin position="347"/>
        <end position="360"/>
    </location>
</feature>
<dbReference type="RefSeq" id="WP_073504614.1">
    <property type="nucleotide sequence ID" value="NZ_CP018199.1"/>
</dbReference>
<dbReference type="SMART" id="SM00963">
    <property type="entry name" value="SRP54_N"/>
    <property type="match status" value="1"/>
</dbReference>
<feature type="compositionally biased region" description="Polar residues" evidence="11">
    <location>
        <begin position="11"/>
        <end position="21"/>
    </location>
</feature>
<evidence type="ECO:0000256" key="10">
    <source>
        <dbReference type="SAM" id="Coils"/>
    </source>
</evidence>
<dbReference type="GO" id="GO:0003924">
    <property type="term" value="F:GTPase activity"/>
    <property type="evidence" value="ECO:0007669"/>
    <property type="project" value="UniProtKB-UniRule"/>
</dbReference>
<dbReference type="GO" id="GO:0005525">
    <property type="term" value="F:GTP binding"/>
    <property type="evidence" value="ECO:0007669"/>
    <property type="project" value="UniProtKB-UniRule"/>
</dbReference>
<dbReference type="InterPro" id="IPR042101">
    <property type="entry name" value="SRP54_N_sf"/>
</dbReference>
<evidence type="ECO:0000256" key="2">
    <source>
        <dbReference type="ARBA" id="ARBA00022490"/>
    </source>
</evidence>
<keyword evidence="1 9" id="KW-1003">Cell membrane</keyword>
<evidence type="ECO:0000256" key="6">
    <source>
        <dbReference type="ARBA" id="ARBA00023136"/>
    </source>
</evidence>
<dbReference type="FunFam" id="3.40.50.300:FF:000053">
    <property type="entry name" value="Signal recognition particle receptor FtsY"/>
    <property type="match status" value="1"/>
</dbReference>
<feature type="binding site" evidence="9">
    <location>
        <begin position="326"/>
        <end position="329"/>
    </location>
    <ligand>
        <name>GTP</name>
        <dbReference type="ChEBI" id="CHEBI:37565"/>
    </ligand>
</feature>
<dbReference type="GO" id="GO:0006614">
    <property type="term" value="P:SRP-dependent cotranslational protein targeting to membrane"/>
    <property type="evidence" value="ECO:0007669"/>
    <property type="project" value="InterPro"/>
</dbReference>
<proteinExistence type="inferred from homology"/>
<dbReference type="GO" id="GO:0005886">
    <property type="term" value="C:plasma membrane"/>
    <property type="evidence" value="ECO:0007669"/>
    <property type="project" value="UniProtKB-SubCell"/>
</dbReference>
<evidence type="ECO:0000256" key="1">
    <source>
        <dbReference type="ARBA" id="ARBA00022475"/>
    </source>
</evidence>
<dbReference type="AlphaFoldDB" id="A0A9Q6MV27"/>
<dbReference type="EC" id="3.6.5.4" evidence="9"/>
<reference evidence="13 14" key="1">
    <citation type="journal article" date="2016" name="Front. Microbiol.">
        <title>Comprehensive Phylogenetic Analysis of Bovine Non-aureus Staphylococci Species Based on Whole-Genome Sequencing.</title>
        <authorList>
            <person name="Naushad S."/>
            <person name="Barkema H.W."/>
            <person name="Luby C."/>
            <person name="Condas L.A."/>
            <person name="Nobrega D.B."/>
            <person name="Carson D.A."/>
            <person name="De Buck J."/>
        </authorList>
    </citation>
    <scope>NUCLEOTIDE SEQUENCE [LARGE SCALE GENOMIC DNA]</scope>
    <source>
        <strain evidence="13 14">SNUC 1231</strain>
    </source>
</reference>